<dbReference type="Proteomes" id="UP000218965">
    <property type="component" value="Chromosome"/>
</dbReference>
<evidence type="ECO:0000256" key="3">
    <source>
        <dbReference type="ARBA" id="ARBA00022777"/>
    </source>
</evidence>
<dbReference type="EMBL" id="AP017315">
    <property type="protein sequence ID" value="BAU33348.1"/>
    <property type="molecule type" value="Genomic_DNA"/>
</dbReference>
<dbReference type="Gene3D" id="3.40.50.10350">
    <property type="entry name" value="Glycerate kinase, domain 1"/>
    <property type="match status" value="1"/>
</dbReference>
<protein>
    <submittedName>
        <fullName evidence="5">Glycerate kinase</fullName>
    </submittedName>
</protein>
<dbReference type="PIRSF" id="PIRSF006078">
    <property type="entry name" value="GlxK"/>
    <property type="match status" value="1"/>
</dbReference>
<dbReference type="PANTHER" id="PTHR21599">
    <property type="entry name" value="GLYCERATE KINASE"/>
    <property type="match status" value="1"/>
</dbReference>
<dbReference type="SUPFAM" id="SSF110738">
    <property type="entry name" value="Glycerate kinase I"/>
    <property type="match status" value="1"/>
</dbReference>
<proteinExistence type="inferred from homology"/>
<keyword evidence="3 4" id="KW-0418">Kinase</keyword>
<name>A0A0U5BC88_9MICO</name>
<organism evidence="5 6">
    <name type="scientific">Microcella alkaliphila</name>
    <dbReference type="NCBI Taxonomy" id="279828"/>
    <lineage>
        <taxon>Bacteria</taxon>
        <taxon>Bacillati</taxon>
        <taxon>Actinomycetota</taxon>
        <taxon>Actinomycetes</taxon>
        <taxon>Micrococcales</taxon>
        <taxon>Microbacteriaceae</taxon>
        <taxon>Microcella</taxon>
    </lineage>
</organism>
<accession>A0A0U5BC88</accession>
<dbReference type="PANTHER" id="PTHR21599:SF0">
    <property type="entry name" value="GLYCERATE KINASE"/>
    <property type="match status" value="1"/>
</dbReference>
<sequence length="365" mass="35603">MTRIVIAPDSFKGTIDAADAAAALAAGWRSVRADDTVVATPMADGGEGTLEAIAAATPGASRVPLTVTGPDDRPVDTHWLLLPDGSGVVELALTSGLPLLDELAPLSAHTIGFGEAIAAALDHGVTRMLVAIGGSASTDGGAGMLAALGARFAPFAGGHPRGPAAVSLIEGVDPSELRALPPGGVVALTDVDSPLTGERGAAAVFGPQKGLAPVDVSWVDAALARFAGLLGADPATPGAGAAGGTGFALLAWGASLQSGAVAVADAIGLDVALAGADLVITGEGRFDGQTAAGKVAHEVARRADTVGTPRALVAGAIAAEPRGFAAAVSLTDLAGAAQAAMADPARWLHAAGAQLAQSVTPHDAR</sequence>
<keyword evidence="2 4" id="KW-0808">Transferase</keyword>
<evidence type="ECO:0000256" key="2">
    <source>
        <dbReference type="ARBA" id="ARBA00022679"/>
    </source>
</evidence>
<dbReference type="GO" id="GO:0031388">
    <property type="term" value="P:organic acid phosphorylation"/>
    <property type="evidence" value="ECO:0007669"/>
    <property type="project" value="UniProtKB-UniRule"/>
</dbReference>
<comment type="similarity">
    <text evidence="1 4">Belongs to the glycerate kinase type-1 family.</text>
</comment>
<evidence type="ECO:0000313" key="6">
    <source>
        <dbReference type="Proteomes" id="UP000218965"/>
    </source>
</evidence>
<evidence type="ECO:0000313" key="5">
    <source>
        <dbReference type="EMBL" id="BAU33348.1"/>
    </source>
</evidence>
<dbReference type="Gene3D" id="3.90.1510.10">
    <property type="entry name" value="Glycerate kinase, domain 2"/>
    <property type="match status" value="1"/>
</dbReference>
<evidence type="ECO:0000256" key="1">
    <source>
        <dbReference type="ARBA" id="ARBA00006284"/>
    </source>
</evidence>
<dbReference type="InterPro" id="IPR036129">
    <property type="entry name" value="Glycerate_kinase_sf"/>
</dbReference>
<evidence type="ECO:0000256" key="4">
    <source>
        <dbReference type="PIRNR" id="PIRNR006078"/>
    </source>
</evidence>
<dbReference type="GO" id="GO:0008887">
    <property type="term" value="F:glycerate kinase activity"/>
    <property type="evidence" value="ECO:0007669"/>
    <property type="project" value="UniProtKB-UniRule"/>
</dbReference>
<dbReference type="AlphaFoldDB" id="A0A0U5BC88"/>
<dbReference type="NCBIfam" id="TIGR00045">
    <property type="entry name" value="glycerate kinase"/>
    <property type="match status" value="1"/>
</dbReference>
<reference evidence="6" key="1">
    <citation type="submission" date="2015-12" db="EMBL/GenBank/DDBJ databases">
        <authorList>
            <person name="Shamseldin A."/>
            <person name="Moawad H."/>
            <person name="Abd El-Rahim W.M."/>
            <person name="Sadowsky M.J."/>
        </authorList>
    </citation>
    <scope>NUCLEOTIDE SEQUENCE [LARGE SCALE GENOMIC DNA]</scope>
    <source>
        <strain evidence="6">JAM AC0309</strain>
    </source>
</reference>
<dbReference type="OrthoDB" id="9774290at2"/>
<dbReference type="InterPro" id="IPR004381">
    <property type="entry name" value="Glycerate_kinase"/>
</dbReference>
<dbReference type="Pfam" id="PF02595">
    <property type="entry name" value="Gly_kinase"/>
    <property type="match status" value="1"/>
</dbReference>
<dbReference type="InterPro" id="IPR018193">
    <property type="entry name" value="Glyc_kinase_flavodox-like_fold"/>
</dbReference>
<dbReference type="RefSeq" id="WP_096423078.1">
    <property type="nucleotide sequence ID" value="NZ_AP017315.1"/>
</dbReference>
<reference evidence="5 6" key="2">
    <citation type="submission" date="2016-01" db="EMBL/GenBank/DDBJ databases">
        <title>Microcella alkaliphila JAM AC0309 whole genome shotgun sequence.</title>
        <authorList>
            <person name="Kurata A."/>
            <person name="Hirose Y."/>
            <person name="Kishimoto N."/>
            <person name="Kobayashi T."/>
        </authorList>
    </citation>
    <scope>NUCLEOTIDE SEQUENCE [LARGE SCALE GENOMIC DNA]</scope>
    <source>
        <strain evidence="5 6">JAM AC0309</strain>
    </source>
</reference>
<dbReference type="KEGG" id="malk:MalAC0309_2509"/>
<gene>
    <name evidence="5" type="ORF">MalAC0309_2509</name>
</gene>
<dbReference type="InterPro" id="IPR018197">
    <property type="entry name" value="Glycerate_kinase_RE-like"/>
</dbReference>